<dbReference type="Gene3D" id="2.160.10.10">
    <property type="entry name" value="Hexapeptide repeat proteins"/>
    <property type="match status" value="1"/>
</dbReference>
<accession>X1Q6S5</accession>
<sequence>IGENCDILVSSLGTEPYLVRIGNHVFISPGVVFHTHDGGVWIFREEVPDIRVFGPIIIEDNCIIGQGAILLPNIRIGRNSIVGAGSVVISDVPPNSIVMGVPARAISSIHKYKERCITRWKEQKPPECPSFKV</sequence>
<keyword evidence="1" id="KW-0808">Transferase</keyword>
<dbReference type="PANTHER" id="PTHR23416">
    <property type="entry name" value="SIALIC ACID SYNTHASE-RELATED"/>
    <property type="match status" value="1"/>
</dbReference>
<dbReference type="InterPro" id="IPR001451">
    <property type="entry name" value="Hexapep"/>
</dbReference>
<protein>
    <recommendedName>
        <fullName evidence="3">Acyltransferase</fullName>
    </recommendedName>
</protein>
<dbReference type="AlphaFoldDB" id="X1Q6S5"/>
<dbReference type="Pfam" id="PF00132">
    <property type="entry name" value="Hexapep"/>
    <property type="match status" value="1"/>
</dbReference>
<dbReference type="InterPro" id="IPR018357">
    <property type="entry name" value="Hexapep_transf_CS"/>
</dbReference>
<feature type="non-terminal residue" evidence="2">
    <location>
        <position position="1"/>
    </location>
</feature>
<dbReference type="PROSITE" id="PS00101">
    <property type="entry name" value="HEXAPEP_TRANSFERASES"/>
    <property type="match status" value="1"/>
</dbReference>
<dbReference type="InterPro" id="IPR051159">
    <property type="entry name" value="Hexapeptide_acetyltransf"/>
</dbReference>
<evidence type="ECO:0008006" key="3">
    <source>
        <dbReference type="Google" id="ProtNLM"/>
    </source>
</evidence>
<feature type="non-terminal residue" evidence="2">
    <location>
        <position position="133"/>
    </location>
</feature>
<gene>
    <name evidence="2" type="ORF">S06H3_63533</name>
</gene>
<proteinExistence type="predicted"/>
<dbReference type="SUPFAM" id="SSF51161">
    <property type="entry name" value="Trimeric LpxA-like enzymes"/>
    <property type="match status" value="1"/>
</dbReference>
<organism evidence="2">
    <name type="scientific">marine sediment metagenome</name>
    <dbReference type="NCBI Taxonomy" id="412755"/>
    <lineage>
        <taxon>unclassified sequences</taxon>
        <taxon>metagenomes</taxon>
        <taxon>ecological metagenomes</taxon>
    </lineage>
</organism>
<name>X1Q6S5_9ZZZZ</name>
<dbReference type="CDD" id="cd04647">
    <property type="entry name" value="LbH_MAT_like"/>
    <property type="match status" value="1"/>
</dbReference>
<evidence type="ECO:0000313" key="2">
    <source>
        <dbReference type="EMBL" id="GAI46775.1"/>
    </source>
</evidence>
<reference evidence="2" key="1">
    <citation type="journal article" date="2014" name="Front. Microbiol.">
        <title>High frequency of phylogenetically diverse reductive dehalogenase-homologous genes in deep subseafloor sedimentary metagenomes.</title>
        <authorList>
            <person name="Kawai M."/>
            <person name="Futagami T."/>
            <person name="Toyoda A."/>
            <person name="Takaki Y."/>
            <person name="Nishi S."/>
            <person name="Hori S."/>
            <person name="Arai W."/>
            <person name="Tsubouchi T."/>
            <person name="Morono Y."/>
            <person name="Uchiyama I."/>
            <person name="Ito T."/>
            <person name="Fujiyama A."/>
            <person name="Inagaki F."/>
            <person name="Takami H."/>
        </authorList>
    </citation>
    <scope>NUCLEOTIDE SEQUENCE</scope>
    <source>
        <strain evidence="2">Expedition CK06-06</strain>
    </source>
</reference>
<comment type="caution">
    <text evidence="2">The sequence shown here is derived from an EMBL/GenBank/DDBJ whole genome shotgun (WGS) entry which is preliminary data.</text>
</comment>
<evidence type="ECO:0000256" key="1">
    <source>
        <dbReference type="ARBA" id="ARBA00022679"/>
    </source>
</evidence>
<dbReference type="EMBL" id="BARV01042166">
    <property type="protein sequence ID" value="GAI46775.1"/>
    <property type="molecule type" value="Genomic_DNA"/>
</dbReference>
<dbReference type="GO" id="GO:0016740">
    <property type="term" value="F:transferase activity"/>
    <property type="evidence" value="ECO:0007669"/>
    <property type="project" value="UniProtKB-KW"/>
</dbReference>
<dbReference type="InterPro" id="IPR011004">
    <property type="entry name" value="Trimer_LpxA-like_sf"/>
</dbReference>